<dbReference type="PANTHER" id="PTHR22550">
    <property type="entry name" value="SPORE GERMINATION PROTEIN"/>
    <property type="match status" value="1"/>
</dbReference>
<reference evidence="7 8" key="1">
    <citation type="submission" date="2020-02" db="EMBL/GenBank/DDBJ databases">
        <title>Sequencing the genomes of 1000 actinobacteria strains.</title>
        <authorList>
            <person name="Klenk H.-P."/>
        </authorList>
    </citation>
    <scope>NUCLEOTIDE SEQUENCE [LARGE SCALE GENOMIC DNA]</scope>
    <source>
        <strain evidence="7 8">DSM 19609</strain>
    </source>
</reference>
<comment type="caution">
    <text evidence="7">The sequence shown here is derived from an EMBL/GenBank/DDBJ whole genome shotgun (WGS) entry which is preliminary data.</text>
</comment>
<dbReference type="Proteomes" id="UP000749311">
    <property type="component" value="Unassembled WGS sequence"/>
</dbReference>
<evidence type="ECO:0000313" key="8">
    <source>
        <dbReference type="Proteomes" id="UP000749311"/>
    </source>
</evidence>
<dbReference type="RefSeq" id="WP_167165132.1">
    <property type="nucleotide sequence ID" value="NZ_BAAAOO010000002.1"/>
</dbReference>
<evidence type="ECO:0000313" key="7">
    <source>
        <dbReference type="EMBL" id="NIH56199.1"/>
    </source>
</evidence>
<evidence type="ECO:0000256" key="2">
    <source>
        <dbReference type="ARBA" id="ARBA00022692"/>
    </source>
</evidence>
<dbReference type="InterPro" id="IPR002035">
    <property type="entry name" value="VWF_A"/>
</dbReference>
<keyword evidence="8" id="KW-1185">Reference proteome</keyword>
<dbReference type="PANTHER" id="PTHR22550:SF5">
    <property type="entry name" value="LEUCINE ZIPPER PROTEIN 4"/>
    <property type="match status" value="1"/>
</dbReference>
<organism evidence="7 8">
    <name type="scientific">Brooklawnia cerclae</name>
    <dbReference type="NCBI Taxonomy" id="349934"/>
    <lineage>
        <taxon>Bacteria</taxon>
        <taxon>Bacillati</taxon>
        <taxon>Actinomycetota</taxon>
        <taxon>Actinomycetes</taxon>
        <taxon>Propionibacteriales</taxon>
        <taxon>Propionibacteriaceae</taxon>
        <taxon>Brooklawnia</taxon>
    </lineage>
</organism>
<evidence type="ECO:0000256" key="1">
    <source>
        <dbReference type="ARBA" id="ARBA00022475"/>
    </source>
</evidence>
<evidence type="ECO:0000256" key="4">
    <source>
        <dbReference type="ARBA" id="ARBA00023136"/>
    </source>
</evidence>
<keyword evidence="4 5" id="KW-0472">Membrane</keyword>
<dbReference type="Pfam" id="PF13519">
    <property type="entry name" value="VWA_2"/>
    <property type="match status" value="1"/>
</dbReference>
<feature type="transmembrane region" description="Helical" evidence="5">
    <location>
        <begin position="20"/>
        <end position="38"/>
    </location>
</feature>
<keyword evidence="1" id="KW-1003">Cell membrane</keyword>
<accession>A0ABX0SCY4</accession>
<dbReference type="SUPFAM" id="SSF53300">
    <property type="entry name" value="vWA-like"/>
    <property type="match status" value="1"/>
</dbReference>
<sequence length="326" mass="34866">MSGDTTRVLWVDFFNAERLWALLLIPLLVIAYIALLQLKRNRGMRYTQTGIVGAVLPRQSQWRRHVSVAMTLCALVAITGAWARPVGTEKVPRERATVVVVLDRSLSMQATDVEPNRMDASKQAAKDFIDQLPSQYNVSIVGLSGASSVLAPPTTDRGMVDRVIDAMDLQDGTNIGDAITASLSAIAQAPGDEGDDPAPAIIVLLSDGQNTGGSTDPLTAADQAKQQDVPIYTIAFGTLNGYVDVDGQRYNVAPDTELLGQIATATGGQALDAKSASQLNDVYTHMQSEVGYEDVKKEVTAQWALYALAFAIVAAFGAVSMAARWP</sequence>
<dbReference type="EMBL" id="JAAMOZ010000001">
    <property type="protein sequence ID" value="NIH56199.1"/>
    <property type="molecule type" value="Genomic_DNA"/>
</dbReference>
<dbReference type="InterPro" id="IPR036465">
    <property type="entry name" value="vWFA_dom_sf"/>
</dbReference>
<keyword evidence="2 5" id="KW-0812">Transmembrane</keyword>
<dbReference type="InterPro" id="IPR050768">
    <property type="entry name" value="UPF0353/GerABKA_families"/>
</dbReference>
<gene>
    <name evidence="7" type="ORF">FB473_000844</name>
</gene>
<evidence type="ECO:0000256" key="3">
    <source>
        <dbReference type="ARBA" id="ARBA00022989"/>
    </source>
</evidence>
<protein>
    <submittedName>
        <fullName evidence="7">Ca-activated chloride channel family protein</fullName>
    </submittedName>
</protein>
<evidence type="ECO:0000256" key="5">
    <source>
        <dbReference type="SAM" id="Phobius"/>
    </source>
</evidence>
<dbReference type="SMART" id="SM00327">
    <property type="entry name" value="VWA"/>
    <property type="match status" value="1"/>
</dbReference>
<name>A0ABX0SCY4_9ACTN</name>
<dbReference type="PROSITE" id="PS50234">
    <property type="entry name" value="VWFA"/>
    <property type="match status" value="1"/>
</dbReference>
<keyword evidence="3 5" id="KW-1133">Transmembrane helix</keyword>
<feature type="domain" description="VWFA" evidence="6">
    <location>
        <begin position="97"/>
        <end position="286"/>
    </location>
</feature>
<evidence type="ECO:0000259" key="6">
    <source>
        <dbReference type="PROSITE" id="PS50234"/>
    </source>
</evidence>
<proteinExistence type="predicted"/>
<feature type="transmembrane region" description="Helical" evidence="5">
    <location>
        <begin position="303"/>
        <end position="323"/>
    </location>
</feature>
<dbReference type="Gene3D" id="3.40.50.410">
    <property type="entry name" value="von Willebrand factor, type A domain"/>
    <property type="match status" value="1"/>
</dbReference>